<keyword evidence="1" id="KW-0472">Membrane</keyword>
<evidence type="ECO:0000256" key="1">
    <source>
        <dbReference type="SAM" id="Phobius"/>
    </source>
</evidence>
<evidence type="ECO:0000313" key="3">
    <source>
        <dbReference type="Proteomes" id="UP000465810"/>
    </source>
</evidence>
<organism evidence="2 3">
    <name type="scientific">Novosphingobium silvae</name>
    <dbReference type="NCBI Taxonomy" id="2692619"/>
    <lineage>
        <taxon>Bacteria</taxon>
        <taxon>Pseudomonadati</taxon>
        <taxon>Pseudomonadota</taxon>
        <taxon>Alphaproteobacteria</taxon>
        <taxon>Sphingomonadales</taxon>
        <taxon>Sphingomonadaceae</taxon>
        <taxon>Novosphingobium</taxon>
    </lineage>
</organism>
<dbReference type="RefSeq" id="WP_160986350.1">
    <property type="nucleotide sequence ID" value="NZ_WVTD01000009.1"/>
</dbReference>
<keyword evidence="1" id="KW-0812">Transmembrane</keyword>
<dbReference type="Proteomes" id="UP000465810">
    <property type="component" value="Unassembled WGS sequence"/>
</dbReference>
<sequence length="132" mass="14372">MAMLLGRLDIAKPFRRAAICGALAAGAVAVVWVWLVHRDAKVIERHEAEVKAAAAPALEKAAEERVTDAFENQRLRDQRDAAIAKAEAMEQAKAPEARSTLAPTAVALNCVRMRQAYSAAELAKMAAYRERC</sequence>
<gene>
    <name evidence="2" type="ORF">GR702_13200</name>
</gene>
<protein>
    <submittedName>
        <fullName evidence="2">Uncharacterized protein</fullName>
    </submittedName>
</protein>
<dbReference type="AlphaFoldDB" id="A0A7X4GI34"/>
<evidence type="ECO:0000313" key="2">
    <source>
        <dbReference type="EMBL" id="MYL98720.1"/>
    </source>
</evidence>
<comment type="caution">
    <text evidence="2">The sequence shown here is derived from an EMBL/GenBank/DDBJ whole genome shotgun (WGS) entry which is preliminary data.</text>
</comment>
<reference evidence="2 3" key="1">
    <citation type="submission" date="2019-12" db="EMBL/GenBank/DDBJ databases">
        <authorList>
            <person name="Feng G."/>
            <person name="Zhu H."/>
        </authorList>
    </citation>
    <scope>NUCLEOTIDE SEQUENCE [LARGE SCALE GENOMIC DNA]</scope>
    <source>
        <strain evidence="2 3">FGD1</strain>
    </source>
</reference>
<dbReference type="EMBL" id="WVTD01000009">
    <property type="protein sequence ID" value="MYL98720.1"/>
    <property type="molecule type" value="Genomic_DNA"/>
</dbReference>
<accession>A0A7X4GI34</accession>
<name>A0A7X4GI34_9SPHN</name>
<keyword evidence="3" id="KW-1185">Reference proteome</keyword>
<keyword evidence="1" id="KW-1133">Transmembrane helix</keyword>
<feature type="transmembrane region" description="Helical" evidence="1">
    <location>
        <begin position="14"/>
        <end position="36"/>
    </location>
</feature>
<proteinExistence type="predicted"/>